<reference evidence="17 18" key="1">
    <citation type="journal article" date="2010" name="J. Bacteriol.">
        <title>Genome sequence of the oligotrophic marine Gammaproteobacterium HTCC2143, isolated from the Oregon Coast.</title>
        <authorList>
            <person name="Oh H.M."/>
            <person name="Kang I."/>
            <person name="Ferriera S."/>
            <person name="Giovannoni S.J."/>
            <person name="Cho J.C."/>
        </authorList>
    </citation>
    <scope>NUCLEOTIDE SEQUENCE [LARGE SCALE GENOMIC DNA]</scope>
    <source>
        <strain evidence="17 18">HTCC2143</strain>
    </source>
</reference>
<dbReference type="GO" id="GO:0016853">
    <property type="term" value="F:isomerase activity"/>
    <property type="evidence" value="ECO:0007669"/>
    <property type="project" value="UniProtKB-KW"/>
</dbReference>
<keyword evidence="10" id="KW-0408">Iron</keyword>
<dbReference type="Proteomes" id="UP000004931">
    <property type="component" value="Unassembled WGS sequence"/>
</dbReference>
<evidence type="ECO:0000313" key="18">
    <source>
        <dbReference type="Proteomes" id="UP000004931"/>
    </source>
</evidence>
<evidence type="ECO:0000256" key="5">
    <source>
        <dbReference type="ARBA" id="ARBA00022363"/>
    </source>
</evidence>
<organism evidence="17 18">
    <name type="scientific">marine gamma proteobacterium HTCC2143</name>
    <dbReference type="NCBI Taxonomy" id="247633"/>
    <lineage>
        <taxon>Bacteria</taxon>
        <taxon>Pseudomonadati</taxon>
        <taxon>Pseudomonadota</taxon>
        <taxon>Gammaproteobacteria</taxon>
        <taxon>Cellvibrionales</taxon>
        <taxon>Spongiibacteraceae</taxon>
        <taxon>BD1-7 clade</taxon>
    </lineage>
</organism>
<name>A0Y8S1_9GAMM</name>
<dbReference type="STRING" id="247633.GP2143_14756"/>
<feature type="binding site" evidence="14">
    <location>
        <position position="133"/>
    </location>
    <ligand>
        <name>[4Fe-4S] cluster</name>
        <dbReference type="ChEBI" id="CHEBI:49883"/>
        <note>4Fe-4S-S-AdoMet</note>
    </ligand>
</feature>
<protein>
    <recommendedName>
        <fullName evidence="5">L-lysine 2,3-aminomutase</fullName>
    </recommendedName>
    <alternativeName>
        <fullName evidence="13">EF-P post-translational modification enzyme B</fullName>
    </alternativeName>
</protein>
<evidence type="ECO:0000256" key="15">
    <source>
        <dbReference type="PIRSR" id="PIRSR603739-50"/>
    </source>
</evidence>
<dbReference type="NCBIfam" id="TIGR03821">
    <property type="entry name" value="EFP_modif_epmB"/>
    <property type="match status" value="1"/>
</dbReference>
<dbReference type="SFLD" id="SFLDS00029">
    <property type="entry name" value="Radical_SAM"/>
    <property type="match status" value="1"/>
</dbReference>
<dbReference type="PANTHER" id="PTHR30538:SF1">
    <property type="entry name" value="L-LYSINE 2,3-AMINOMUTASE"/>
    <property type="match status" value="1"/>
</dbReference>
<keyword evidence="8 14" id="KW-0479">Metal-binding</keyword>
<dbReference type="SFLD" id="SFLDF00314">
    <property type="entry name" value="L-lysine_2_3-aminomutase_(yjeK"/>
    <property type="match status" value="1"/>
</dbReference>
<feature type="domain" description="Radical SAM core" evidence="16">
    <location>
        <begin position="112"/>
        <end position="324"/>
    </location>
</feature>
<dbReference type="PROSITE" id="PS51918">
    <property type="entry name" value="RADICAL_SAM"/>
    <property type="match status" value="1"/>
</dbReference>
<gene>
    <name evidence="17" type="ORF">GP2143_14756</name>
</gene>
<accession>A0Y8S1</accession>
<evidence type="ECO:0000256" key="3">
    <source>
        <dbReference type="ARBA" id="ARBA00001966"/>
    </source>
</evidence>
<feature type="modified residue" description="N6-(pyridoxal phosphate)lysine" evidence="15">
    <location>
        <position position="338"/>
    </location>
</feature>
<dbReference type="SUPFAM" id="SSF102114">
    <property type="entry name" value="Radical SAM enzymes"/>
    <property type="match status" value="1"/>
</dbReference>
<dbReference type="NCBIfam" id="TIGR00238">
    <property type="entry name" value="KamA family radical SAM protein"/>
    <property type="match status" value="1"/>
</dbReference>
<evidence type="ECO:0000256" key="1">
    <source>
        <dbReference type="ARBA" id="ARBA00001352"/>
    </source>
</evidence>
<comment type="cofactor">
    <cofactor evidence="2 15">
        <name>pyridoxal 5'-phosphate</name>
        <dbReference type="ChEBI" id="CHEBI:597326"/>
    </cofactor>
</comment>
<evidence type="ECO:0000256" key="8">
    <source>
        <dbReference type="ARBA" id="ARBA00022723"/>
    </source>
</evidence>
<dbReference type="OrthoDB" id="9770937at2"/>
<dbReference type="GO" id="GO:0051539">
    <property type="term" value="F:4 iron, 4 sulfur cluster binding"/>
    <property type="evidence" value="ECO:0007669"/>
    <property type="project" value="UniProtKB-KW"/>
</dbReference>
<keyword evidence="12" id="KW-0413">Isomerase</keyword>
<dbReference type="eggNOG" id="COG1509">
    <property type="taxonomic scope" value="Bacteria"/>
</dbReference>
<dbReference type="InterPro" id="IPR003739">
    <property type="entry name" value="Lys_aminomutase/Glu_NH3_mut"/>
</dbReference>
<dbReference type="InterPro" id="IPR058240">
    <property type="entry name" value="rSAM_sf"/>
</dbReference>
<evidence type="ECO:0000256" key="6">
    <source>
        <dbReference type="ARBA" id="ARBA00022485"/>
    </source>
</evidence>
<evidence type="ECO:0000256" key="13">
    <source>
        <dbReference type="ARBA" id="ARBA00030756"/>
    </source>
</evidence>
<keyword evidence="18" id="KW-1185">Reference proteome</keyword>
<dbReference type="GO" id="GO:0046872">
    <property type="term" value="F:metal ion binding"/>
    <property type="evidence" value="ECO:0007669"/>
    <property type="project" value="UniProtKB-KW"/>
</dbReference>
<keyword evidence="6 14" id="KW-0004">4Fe-4S</keyword>
<keyword evidence="11 14" id="KW-0411">Iron-sulfur</keyword>
<feature type="binding site" evidence="14">
    <location>
        <position position="126"/>
    </location>
    <ligand>
        <name>[4Fe-4S] cluster</name>
        <dbReference type="ChEBI" id="CHEBI:49883"/>
        <note>4Fe-4S-S-AdoMet</note>
    </ligand>
</feature>
<keyword evidence="7" id="KW-0949">S-adenosyl-L-methionine</keyword>
<dbReference type="PIRSF" id="PIRSF004911">
    <property type="entry name" value="DUF160"/>
    <property type="match status" value="1"/>
</dbReference>
<feature type="binding site" evidence="14">
    <location>
        <position position="130"/>
    </location>
    <ligand>
        <name>[4Fe-4S] cluster</name>
        <dbReference type="ChEBI" id="CHEBI:49883"/>
        <note>4Fe-4S-S-AdoMet</note>
    </ligand>
</feature>
<dbReference type="InterPro" id="IPR013785">
    <property type="entry name" value="Aldolase_TIM"/>
</dbReference>
<dbReference type="PANTHER" id="PTHR30538">
    <property type="entry name" value="LYSINE 2,3-AMINOMUTASE-RELATED"/>
    <property type="match status" value="1"/>
</dbReference>
<comment type="catalytic activity">
    <reaction evidence="1">
        <text>L-lysine = D-beta-lysine</text>
        <dbReference type="Rhea" id="RHEA:44148"/>
        <dbReference type="ChEBI" id="CHEBI:32551"/>
        <dbReference type="ChEBI" id="CHEBI:84138"/>
    </reaction>
</comment>
<evidence type="ECO:0000259" key="16">
    <source>
        <dbReference type="PROSITE" id="PS51918"/>
    </source>
</evidence>
<dbReference type="InterPro" id="IPR022462">
    <property type="entry name" value="EpmB"/>
</dbReference>
<sequence length="343" mass="38809">MIPQTEAIRQADTADSSDVSWQHALANVIRDPEELFNLLELDKSKLPDALRGCDDFPLQVPRAFVDRMVKGDWSDPLLQQILPLGQELDLHPGFSNDPLLELSDNPIPGLIHKYHGRVLLIVSGGCAINCRYCFRRHFPYQENNPSQREWQQALDYIRQDNSIKEVILSGGDPLAANDNMLRDLTTRIADIPHVEILRVHSRMPVVIPQRITSPSMNWLTNTRLTPVMVIHSNHPNEIDHHVIEALQTLKREGVTLLNQTVLLAGINDNPEALLALSKRLFAAGVLPYYLHMLDKVSGAAHFEVTERRAKELITILRNQLPGYLIPKLVREQSGELSKMPINN</sequence>
<comment type="similarity">
    <text evidence="4">Belongs to the radical SAM superfamily. KamA family.</text>
</comment>
<evidence type="ECO:0000256" key="2">
    <source>
        <dbReference type="ARBA" id="ARBA00001933"/>
    </source>
</evidence>
<evidence type="ECO:0000256" key="4">
    <source>
        <dbReference type="ARBA" id="ARBA00008703"/>
    </source>
</evidence>
<evidence type="ECO:0000256" key="10">
    <source>
        <dbReference type="ARBA" id="ARBA00023004"/>
    </source>
</evidence>
<dbReference type="Gene3D" id="3.20.20.70">
    <property type="entry name" value="Aldolase class I"/>
    <property type="match status" value="1"/>
</dbReference>
<comment type="cofactor">
    <cofactor evidence="3">
        <name>[4Fe-4S] cluster</name>
        <dbReference type="ChEBI" id="CHEBI:49883"/>
    </cofactor>
</comment>
<proteinExistence type="inferred from homology"/>
<dbReference type="CDD" id="cd01335">
    <property type="entry name" value="Radical_SAM"/>
    <property type="match status" value="1"/>
</dbReference>
<keyword evidence="9 15" id="KW-0663">Pyridoxal phosphate</keyword>
<comment type="caution">
    <text evidence="17">The sequence shown here is derived from an EMBL/GenBank/DDBJ whole genome shotgun (WGS) entry which is preliminary data.</text>
</comment>
<evidence type="ECO:0000256" key="11">
    <source>
        <dbReference type="ARBA" id="ARBA00023014"/>
    </source>
</evidence>
<dbReference type="InterPro" id="IPR007197">
    <property type="entry name" value="rSAM"/>
</dbReference>
<dbReference type="EMBL" id="AAVT01000001">
    <property type="protein sequence ID" value="EAW32525.1"/>
    <property type="molecule type" value="Genomic_DNA"/>
</dbReference>
<dbReference type="AlphaFoldDB" id="A0Y8S1"/>
<dbReference type="Pfam" id="PF04055">
    <property type="entry name" value="Radical_SAM"/>
    <property type="match status" value="1"/>
</dbReference>
<evidence type="ECO:0000256" key="9">
    <source>
        <dbReference type="ARBA" id="ARBA00022898"/>
    </source>
</evidence>
<evidence type="ECO:0000256" key="12">
    <source>
        <dbReference type="ARBA" id="ARBA00023235"/>
    </source>
</evidence>
<evidence type="ECO:0000256" key="14">
    <source>
        <dbReference type="PIRSR" id="PIRSR004911-1"/>
    </source>
</evidence>
<evidence type="ECO:0000256" key="7">
    <source>
        <dbReference type="ARBA" id="ARBA00022691"/>
    </source>
</evidence>
<evidence type="ECO:0000313" key="17">
    <source>
        <dbReference type="EMBL" id="EAW32525.1"/>
    </source>
</evidence>
<dbReference type="SFLD" id="SFLDG01070">
    <property type="entry name" value="PLP-dependent"/>
    <property type="match status" value="1"/>
</dbReference>